<sequence>MTDEKDSKEKLTRRKLLASMGMTGAAALLYGVSAGGANARESSSVTDSVYGNQGNPEHTPGSFICARGVFRPQVRITQEWEVLELTTPAGVTTGYRWAGARPHTTTADNPLADGGISENAWVAVYQTGLEKSLAQISGASLIGGVKPIWRIIDSDLWLVDPTAAVKSVLELAAEKGGTVLLPAGTYDFTASGGNIDLPPNVIICGEGVGVTNLLWDGAGYLFRYWRNSTTWSGAVGTSHAIVDLSINGGINPNSIAVEISDTYGFKLRNVSMYGFTGGDGLVLHTRNFWVEGTTLENVSISNCKRHIVFKRQPGTSNMPSYGYTTFRNVSLNVRDGQIGMLVGDNAYNNAQHEIYNAILEVNIWTSGGSIGIGFGKNGTIRDSSGIFRCETPPEGAGFTGKFIQIDDPETSGIINFDGPIRTSHLSKAEDWKNTWRDLRYQKLRDIGEPKPGVQNYAQWFRVCRIGKDKSLFSGRVRTVTDYGKASYRTASAEFAFGVRGNEAGGFKPVFTVDGDGFNGSGDLFAKFAVYADAASNYWLYFRRPKYTNYCVFEYTYDLYPQGTYEYWDKVESPETDPTLIKVWDSVSYPSQSSYIGDEIVFTGQRTIVTVNGGNITYNVPHLLGIAPEWYMASALSADANMTGISSVTVDKSNITITFKSVTPAGSGNIIMAVEWGRKQFNNRFRPS</sequence>
<evidence type="ECO:0008006" key="3">
    <source>
        <dbReference type="Google" id="ProtNLM"/>
    </source>
</evidence>
<dbReference type="InterPro" id="IPR012334">
    <property type="entry name" value="Pectin_lyas_fold"/>
</dbReference>
<dbReference type="Gene3D" id="2.160.20.10">
    <property type="entry name" value="Single-stranded right-handed beta-helix, Pectin lyase-like"/>
    <property type="match status" value="1"/>
</dbReference>
<dbReference type="PROSITE" id="PS51318">
    <property type="entry name" value="TAT"/>
    <property type="match status" value="1"/>
</dbReference>
<proteinExistence type="predicted"/>
<comment type="caution">
    <text evidence="1">The sequence shown here is derived from an EMBL/GenBank/DDBJ whole genome shotgun (WGS) entry which is preliminary data.</text>
</comment>
<evidence type="ECO:0000313" key="2">
    <source>
        <dbReference type="Proteomes" id="UP001139347"/>
    </source>
</evidence>
<protein>
    <recommendedName>
        <fullName evidence="3">Pectate lyase superfamily protein domain-containing protein</fullName>
    </recommendedName>
</protein>
<keyword evidence="2" id="KW-1185">Reference proteome</keyword>
<dbReference type="AlphaFoldDB" id="A0A9X1WMB6"/>
<organism evidence="1 2">
    <name type="scientific">Paenibacillus mangrovi</name>
    <dbReference type="NCBI Taxonomy" id="2931978"/>
    <lineage>
        <taxon>Bacteria</taxon>
        <taxon>Bacillati</taxon>
        <taxon>Bacillota</taxon>
        <taxon>Bacilli</taxon>
        <taxon>Bacillales</taxon>
        <taxon>Paenibacillaceae</taxon>
        <taxon>Paenibacillus</taxon>
    </lineage>
</organism>
<accession>A0A9X1WMB6</accession>
<dbReference type="InterPro" id="IPR011050">
    <property type="entry name" value="Pectin_lyase_fold/virulence"/>
</dbReference>
<evidence type="ECO:0000313" key="1">
    <source>
        <dbReference type="EMBL" id="MCJ8011573.1"/>
    </source>
</evidence>
<dbReference type="SUPFAM" id="SSF51126">
    <property type="entry name" value="Pectin lyase-like"/>
    <property type="match status" value="1"/>
</dbReference>
<dbReference type="EMBL" id="JALIRP010000002">
    <property type="protein sequence ID" value="MCJ8011573.1"/>
    <property type="molecule type" value="Genomic_DNA"/>
</dbReference>
<gene>
    <name evidence="1" type="ORF">MUG84_07395</name>
</gene>
<dbReference type="Gene3D" id="2.10.10.80">
    <property type="match status" value="1"/>
</dbReference>
<dbReference type="RefSeq" id="WP_244722661.1">
    <property type="nucleotide sequence ID" value="NZ_JALIRP010000002.1"/>
</dbReference>
<name>A0A9X1WMB6_9BACL</name>
<dbReference type="InterPro" id="IPR006311">
    <property type="entry name" value="TAT_signal"/>
</dbReference>
<dbReference type="Proteomes" id="UP001139347">
    <property type="component" value="Unassembled WGS sequence"/>
</dbReference>
<reference evidence="1" key="1">
    <citation type="submission" date="2022-04" db="EMBL/GenBank/DDBJ databases">
        <title>Paenibacillus mangrovi sp. nov., a novel endophytic bacterium isolated from bark of Kandelia candel.</title>
        <authorList>
            <person name="Tuo L."/>
        </authorList>
    </citation>
    <scope>NUCLEOTIDE SEQUENCE</scope>
    <source>
        <strain evidence="1">KQZ6P-2</strain>
    </source>
</reference>